<keyword evidence="4" id="KW-0813">Transport</keyword>
<dbReference type="InterPro" id="IPR045292">
    <property type="entry name" value="Complex1_LYR_NDUFB9_LYRM3"/>
</dbReference>
<keyword evidence="9" id="KW-0496">Mitochondrion</keyword>
<evidence type="ECO:0000256" key="5">
    <source>
        <dbReference type="ARBA" id="ARBA00022660"/>
    </source>
</evidence>
<evidence type="ECO:0000256" key="1">
    <source>
        <dbReference type="ARBA" id="ARBA00004443"/>
    </source>
</evidence>
<evidence type="ECO:0000256" key="4">
    <source>
        <dbReference type="ARBA" id="ARBA00022448"/>
    </source>
</evidence>
<evidence type="ECO:0000313" key="14">
    <source>
        <dbReference type="EMBL" id="KAH8510633.1"/>
    </source>
</evidence>
<evidence type="ECO:0000256" key="10">
    <source>
        <dbReference type="ARBA" id="ARBA00023136"/>
    </source>
</evidence>
<keyword evidence="13" id="KW-1133">Transmembrane helix</keyword>
<dbReference type="InterPro" id="IPR033034">
    <property type="entry name" value="NDUFB9"/>
</dbReference>
<evidence type="ECO:0000313" key="15">
    <source>
        <dbReference type="Proteomes" id="UP000807159"/>
    </source>
</evidence>
<proteinExistence type="inferred from homology"/>
<name>A0A8T2YZN3_POPDE</name>
<keyword evidence="7" id="KW-0249">Electron transport</keyword>
<feature type="transmembrane region" description="Helical" evidence="13">
    <location>
        <begin position="218"/>
        <end position="242"/>
    </location>
</feature>
<protein>
    <recommendedName>
        <fullName evidence="3">NADH dehydrogenase [ubiquinone] 1 beta subcomplex subunit 9</fullName>
    </recommendedName>
    <alternativeName>
        <fullName evidence="11">Complex I-B22</fullName>
    </alternativeName>
    <alternativeName>
        <fullName evidence="12">NADH-ubiquinone oxidoreductase B22 subunit</fullName>
    </alternativeName>
</protein>
<comment type="similarity">
    <text evidence="2">Belongs to the complex I LYR family.</text>
</comment>
<gene>
    <name evidence="14" type="ORF">H0E87_008249</name>
</gene>
<evidence type="ECO:0000256" key="9">
    <source>
        <dbReference type="ARBA" id="ARBA00023128"/>
    </source>
</evidence>
<dbReference type="Proteomes" id="UP000807159">
    <property type="component" value="Chromosome 4"/>
</dbReference>
<evidence type="ECO:0000256" key="6">
    <source>
        <dbReference type="ARBA" id="ARBA00022792"/>
    </source>
</evidence>
<keyword evidence="13" id="KW-0812">Transmembrane</keyword>
<organism evidence="14 15">
    <name type="scientific">Populus deltoides</name>
    <name type="common">Eastern poplar</name>
    <name type="synonym">Eastern cottonwood</name>
    <dbReference type="NCBI Taxonomy" id="3696"/>
    <lineage>
        <taxon>Eukaryota</taxon>
        <taxon>Viridiplantae</taxon>
        <taxon>Streptophyta</taxon>
        <taxon>Embryophyta</taxon>
        <taxon>Tracheophyta</taxon>
        <taxon>Spermatophyta</taxon>
        <taxon>Magnoliopsida</taxon>
        <taxon>eudicotyledons</taxon>
        <taxon>Gunneridae</taxon>
        <taxon>Pentapetalae</taxon>
        <taxon>rosids</taxon>
        <taxon>fabids</taxon>
        <taxon>Malpighiales</taxon>
        <taxon>Salicaceae</taxon>
        <taxon>Saliceae</taxon>
        <taxon>Populus</taxon>
    </lineage>
</organism>
<keyword evidence="8" id="KW-0007">Acetylation</keyword>
<dbReference type="EMBL" id="JACEGQ020000004">
    <property type="protein sequence ID" value="KAH8510633.1"/>
    <property type="molecule type" value="Genomic_DNA"/>
</dbReference>
<dbReference type="AlphaFoldDB" id="A0A8T2YZN3"/>
<dbReference type="PANTHER" id="PTHR12868">
    <property type="entry name" value="NADH-UBIQUINONE OXIDOREDUCTASE B22 SUBUNIT"/>
    <property type="match status" value="1"/>
</dbReference>
<evidence type="ECO:0000256" key="8">
    <source>
        <dbReference type="ARBA" id="ARBA00022990"/>
    </source>
</evidence>
<comment type="caution">
    <text evidence="14">The sequence shown here is derived from an EMBL/GenBank/DDBJ whole genome shotgun (WGS) entry which is preliminary data.</text>
</comment>
<dbReference type="GO" id="GO:0006120">
    <property type="term" value="P:mitochondrial electron transport, NADH to ubiquinone"/>
    <property type="evidence" value="ECO:0007669"/>
    <property type="project" value="InterPro"/>
</dbReference>
<evidence type="ECO:0000256" key="12">
    <source>
        <dbReference type="ARBA" id="ARBA00032528"/>
    </source>
</evidence>
<evidence type="ECO:0000256" key="7">
    <source>
        <dbReference type="ARBA" id="ARBA00022982"/>
    </source>
</evidence>
<dbReference type="PANTHER" id="PTHR12868:SF0">
    <property type="entry name" value="NADH DEHYDROGENASE [UBIQUINONE] 1 BETA SUBCOMPLEX SUBUNIT 9"/>
    <property type="match status" value="1"/>
</dbReference>
<evidence type="ECO:0000256" key="11">
    <source>
        <dbReference type="ARBA" id="ARBA00030192"/>
    </source>
</evidence>
<feature type="transmembrane region" description="Helical" evidence="13">
    <location>
        <begin position="185"/>
        <end position="206"/>
    </location>
</feature>
<sequence length="271" mass="30857">MDVVLQFTLQGLISRPSACLTFDSPRSFCSERQRNLWRREREMSVAAATAAGYLGRRAAQKERVRILYRRALKDTLNWAVHRHLFYEDADLLRARFETSKHVEDPDTIDRMIADGEAQYNKWRHPDPYIVPWAPGGSKFTRNPTPPEGGRLFLLPCPMDDEEARARMWKVKHWGTAAVHATIMRITMSIVAILMLLFAIFSGFKLAKDSSRYVADADWAFCMGTLTMLFACLFLILGIPIVADLFLNLSEQLQEEAGSNKGNKADCIKNLV</sequence>
<reference evidence="14" key="1">
    <citation type="journal article" date="2021" name="J. Hered.">
        <title>Genome Assembly of Salicaceae Populus deltoides (Eastern Cottonwood) I-69 Based on Nanopore Sequencing and Hi-C Technologies.</title>
        <authorList>
            <person name="Bai S."/>
            <person name="Wu H."/>
            <person name="Zhang J."/>
            <person name="Pan Z."/>
            <person name="Zhao W."/>
            <person name="Li Z."/>
            <person name="Tong C."/>
        </authorList>
    </citation>
    <scope>NUCLEOTIDE SEQUENCE</scope>
    <source>
        <tissue evidence="14">Leaf</tissue>
    </source>
</reference>
<keyword evidence="10 13" id="KW-0472">Membrane</keyword>
<accession>A0A8T2YZN3</accession>
<dbReference type="CDD" id="cd20263">
    <property type="entry name" value="Complex1_LYR_NDUFB9_LYRM3"/>
    <property type="match status" value="1"/>
</dbReference>
<keyword evidence="15" id="KW-1185">Reference proteome</keyword>
<comment type="subcellular location">
    <subcellularLocation>
        <location evidence="1">Mitochondrion inner membrane</location>
        <topology evidence="1">Peripheral membrane protein</topology>
        <orientation evidence="1">Matrix side</orientation>
    </subcellularLocation>
</comment>
<keyword evidence="5" id="KW-0679">Respiratory chain</keyword>
<evidence type="ECO:0000256" key="3">
    <source>
        <dbReference type="ARBA" id="ARBA00018684"/>
    </source>
</evidence>
<dbReference type="GO" id="GO:0005743">
    <property type="term" value="C:mitochondrial inner membrane"/>
    <property type="evidence" value="ECO:0007669"/>
    <property type="project" value="UniProtKB-SubCell"/>
</dbReference>
<evidence type="ECO:0000256" key="13">
    <source>
        <dbReference type="SAM" id="Phobius"/>
    </source>
</evidence>
<keyword evidence="6" id="KW-0999">Mitochondrion inner membrane</keyword>
<evidence type="ECO:0000256" key="2">
    <source>
        <dbReference type="ARBA" id="ARBA00009508"/>
    </source>
</evidence>